<dbReference type="Gene3D" id="2.50.20.10">
    <property type="entry name" value="Lipoprotein localisation LolA/LolB/LppX"/>
    <property type="match status" value="1"/>
</dbReference>
<feature type="signal peptide" evidence="1">
    <location>
        <begin position="1"/>
        <end position="22"/>
    </location>
</feature>
<feature type="chain" id="PRO_5047502748" evidence="1">
    <location>
        <begin position="23"/>
        <end position="258"/>
    </location>
</feature>
<evidence type="ECO:0000313" key="2">
    <source>
        <dbReference type="EMBL" id="MFD2602393.1"/>
    </source>
</evidence>
<dbReference type="EMBL" id="JBHUMD010000024">
    <property type="protein sequence ID" value="MFD2602393.1"/>
    <property type="molecule type" value="Genomic_DNA"/>
</dbReference>
<evidence type="ECO:0000313" key="3">
    <source>
        <dbReference type="Proteomes" id="UP001597480"/>
    </source>
</evidence>
<evidence type="ECO:0000256" key="1">
    <source>
        <dbReference type="SAM" id="SignalP"/>
    </source>
</evidence>
<gene>
    <name evidence="2" type="ORF">ACFSR3_10035</name>
</gene>
<dbReference type="RefSeq" id="WP_379820847.1">
    <property type="nucleotide sequence ID" value="NZ_JBHUMD010000024.1"/>
</dbReference>
<reference evidence="3" key="1">
    <citation type="journal article" date="2019" name="Int. J. Syst. Evol. Microbiol.">
        <title>The Global Catalogue of Microorganisms (GCM) 10K type strain sequencing project: providing services to taxonomists for standard genome sequencing and annotation.</title>
        <authorList>
            <consortium name="The Broad Institute Genomics Platform"/>
            <consortium name="The Broad Institute Genome Sequencing Center for Infectious Disease"/>
            <person name="Wu L."/>
            <person name="Ma J."/>
        </authorList>
    </citation>
    <scope>NUCLEOTIDE SEQUENCE [LARGE SCALE GENOMIC DNA]</scope>
    <source>
        <strain evidence="3">KCTC 42107</strain>
    </source>
</reference>
<sequence length="258" mass="28926">MKKLLVITLAVLSLTSCKTAQKALMSEDKAAEQKAVKEIVDGHYSNAKDFKTLLIKASGHYKKGSTSFNANAEIRVKKDEIILVSVRVLGITVAKAIITPTRVSYYAKTTNEYFDGNYAALSKWLGNDLDYTKVQNILLGNALYDLNKGNYIGSLEDGMHKLQSADRSAISKLFFFEGSKFLLKKETFKTSGNIPQSLDIQYASYKEYPKAVLPAVINIEGEQQERINVDIEYNTVTFDENLTFPYEVPEGMEQIFID</sequence>
<dbReference type="Pfam" id="PF14125">
    <property type="entry name" value="DUF4292"/>
    <property type="match status" value="1"/>
</dbReference>
<dbReference type="PROSITE" id="PS51257">
    <property type="entry name" value="PROKAR_LIPOPROTEIN"/>
    <property type="match status" value="1"/>
</dbReference>
<organism evidence="2 3">
    <name type="scientific">Flavobacterium suzhouense</name>
    <dbReference type="NCBI Taxonomy" id="1529638"/>
    <lineage>
        <taxon>Bacteria</taxon>
        <taxon>Pseudomonadati</taxon>
        <taxon>Bacteroidota</taxon>
        <taxon>Flavobacteriia</taxon>
        <taxon>Flavobacteriales</taxon>
        <taxon>Flavobacteriaceae</taxon>
        <taxon>Flavobacterium</taxon>
    </lineage>
</organism>
<dbReference type="InterPro" id="IPR025634">
    <property type="entry name" value="DUF4292"/>
</dbReference>
<keyword evidence="3" id="KW-1185">Reference proteome</keyword>
<dbReference type="Proteomes" id="UP001597480">
    <property type="component" value="Unassembled WGS sequence"/>
</dbReference>
<name>A0ABW5NWF7_9FLAO</name>
<protein>
    <submittedName>
        <fullName evidence="2">DUF4292 domain-containing protein</fullName>
    </submittedName>
</protein>
<keyword evidence="1" id="KW-0732">Signal</keyword>
<comment type="caution">
    <text evidence="2">The sequence shown here is derived from an EMBL/GenBank/DDBJ whole genome shotgun (WGS) entry which is preliminary data.</text>
</comment>
<accession>A0ABW5NWF7</accession>
<proteinExistence type="predicted"/>